<keyword evidence="3" id="KW-0804">Transcription</keyword>
<keyword evidence="2 4" id="KW-0238">DNA-binding</keyword>
<reference evidence="6 7" key="1">
    <citation type="submission" date="2024-03" db="EMBL/GenBank/DDBJ databases">
        <title>Sulfurimonas sp. HSL3-1.</title>
        <authorList>
            <person name="Wang S."/>
        </authorList>
    </citation>
    <scope>NUCLEOTIDE SEQUENCE [LARGE SCALE GENOMIC DNA]</scope>
    <source>
        <strain evidence="6 7">HSL3-1</strain>
    </source>
</reference>
<evidence type="ECO:0000256" key="2">
    <source>
        <dbReference type="ARBA" id="ARBA00023125"/>
    </source>
</evidence>
<accession>A0ABZ3H914</accession>
<dbReference type="Pfam" id="PF00440">
    <property type="entry name" value="TetR_N"/>
    <property type="match status" value="1"/>
</dbReference>
<dbReference type="SUPFAM" id="SSF46689">
    <property type="entry name" value="Homeodomain-like"/>
    <property type="match status" value="1"/>
</dbReference>
<dbReference type="RefSeq" id="WP_345971909.1">
    <property type="nucleotide sequence ID" value="NZ_CP147920.1"/>
</dbReference>
<sequence length="200" mass="22672">MGTKKKILAGALKLFNESNTQAATTNHIAAALGMSPGNLHYHFKNREAIILRLYEEMKAQTELATEALPGSIGALHEHMLHLGRVYWEYRFFHRELLFLLSRDPELKALYVRDNLAHRERILRVLTNLVENGCLQVPYANVLEHLADTTLLATQFWIPFLETLGTPLDERNVEGMFTHVQGAMRPYLTPKGLKALADLVA</sequence>
<evidence type="ECO:0000256" key="4">
    <source>
        <dbReference type="PROSITE-ProRule" id="PRU00335"/>
    </source>
</evidence>
<protein>
    <submittedName>
        <fullName evidence="6">TetR/AcrR family transcriptional regulator</fullName>
    </submittedName>
</protein>
<evidence type="ECO:0000313" key="6">
    <source>
        <dbReference type="EMBL" id="XAU14099.1"/>
    </source>
</evidence>
<dbReference type="InterPro" id="IPR001647">
    <property type="entry name" value="HTH_TetR"/>
</dbReference>
<evidence type="ECO:0000313" key="7">
    <source>
        <dbReference type="Proteomes" id="UP001447842"/>
    </source>
</evidence>
<keyword evidence="1" id="KW-0805">Transcription regulation</keyword>
<evidence type="ECO:0000256" key="1">
    <source>
        <dbReference type="ARBA" id="ARBA00023015"/>
    </source>
</evidence>
<name>A0ABZ3H914_9BACT</name>
<dbReference type="InterPro" id="IPR009057">
    <property type="entry name" value="Homeodomain-like_sf"/>
</dbReference>
<evidence type="ECO:0000256" key="3">
    <source>
        <dbReference type="ARBA" id="ARBA00023163"/>
    </source>
</evidence>
<dbReference type="Pfam" id="PF13972">
    <property type="entry name" value="TetR"/>
    <property type="match status" value="1"/>
</dbReference>
<dbReference type="PANTHER" id="PTHR30055">
    <property type="entry name" value="HTH-TYPE TRANSCRIPTIONAL REGULATOR RUTR"/>
    <property type="match status" value="1"/>
</dbReference>
<dbReference type="PRINTS" id="PR00455">
    <property type="entry name" value="HTHTETR"/>
</dbReference>
<organism evidence="6 7">
    <name type="scientific">Sulfurimonas diazotrophicus</name>
    <dbReference type="NCBI Taxonomy" id="3131939"/>
    <lineage>
        <taxon>Bacteria</taxon>
        <taxon>Pseudomonadati</taxon>
        <taxon>Campylobacterota</taxon>
        <taxon>Epsilonproteobacteria</taxon>
        <taxon>Campylobacterales</taxon>
        <taxon>Sulfurimonadaceae</taxon>
        <taxon>Sulfurimonas</taxon>
    </lineage>
</organism>
<dbReference type="PANTHER" id="PTHR30055:SF234">
    <property type="entry name" value="HTH-TYPE TRANSCRIPTIONAL REGULATOR BETI"/>
    <property type="match status" value="1"/>
</dbReference>
<keyword evidence="7" id="KW-1185">Reference proteome</keyword>
<feature type="domain" description="HTH tetR-type" evidence="5">
    <location>
        <begin position="1"/>
        <end position="61"/>
    </location>
</feature>
<dbReference type="EMBL" id="CP147920">
    <property type="protein sequence ID" value="XAU14099.1"/>
    <property type="molecule type" value="Genomic_DNA"/>
</dbReference>
<feature type="DNA-binding region" description="H-T-H motif" evidence="4">
    <location>
        <begin position="24"/>
        <end position="43"/>
    </location>
</feature>
<dbReference type="PROSITE" id="PS50977">
    <property type="entry name" value="HTH_TETR_2"/>
    <property type="match status" value="1"/>
</dbReference>
<evidence type="ECO:0000259" key="5">
    <source>
        <dbReference type="PROSITE" id="PS50977"/>
    </source>
</evidence>
<gene>
    <name evidence="6" type="ORF">WCY31_07495</name>
</gene>
<dbReference type="InterPro" id="IPR050109">
    <property type="entry name" value="HTH-type_TetR-like_transc_reg"/>
</dbReference>
<dbReference type="Gene3D" id="1.10.357.10">
    <property type="entry name" value="Tetracycline Repressor, domain 2"/>
    <property type="match status" value="1"/>
</dbReference>
<dbReference type="InterPro" id="IPR025722">
    <property type="entry name" value="TetR"/>
</dbReference>
<dbReference type="Proteomes" id="UP001447842">
    <property type="component" value="Chromosome"/>
</dbReference>
<proteinExistence type="predicted"/>